<dbReference type="AlphaFoldDB" id="A0A171AK71"/>
<dbReference type="OrthoDB" id="597501at2"/>
<dbReference type="RefSeq" id="WP_068705455.1">
    <property type="nucleotide sequence ID" value="NZ_BDCR01000004.1"/>
</dbReference>
<reference evidence="3" key="1">
    <citation type="submission" date="2016-04" db="EMBL/GenBank/DDBJ databases">
        <title>Draft genome sequence of Paludibacter jiangxiensis strain NM7.</title>
        <authorList>
            <person name="Qiu Y."/>
            <person name="Matsuura N."/>
            <person name="Ohashi A."/>
            <person name="Tourlousse M.D."/>
            <person name="Sekiguchi Y."/>
        </authorList>
    </citation>
    <scope>NUCLEOTIDE SEQUENCE [LARGE SCALE GENOMIC DNA]</scope>
    <source>
        <strain evidence="3">NM7</strain>
    </source>
</reference>
<name>A0A171AK71_9BACT</name>
<evidence type="ECO:0000313" key="2">
    <source>
        <dbReference type="EMBL" id="GAT63869.1"/>
    </source>
</evidence>
<evidence type="ECO:0000256" key="1">
    <source>
        <dbReference type="ARBA" id="ARBA00093770"/>
    </source>
</evidence>
<organism evidence="2 3">
    <name type="scientific">Paludibacter jiangxiensis</name>
    <dbReference type="NCBI Taxonomy" id="681398"/>
    <lineage>
        <taxon>Bacteria</taxon>
        <taxon>Pseudomonadati</taxon>
        <taxon>Bacteroidota</taxon>
        <taxon>Bacteroidia</taxon>
        <taxon>Bacteroidales</taxon>
        <taxon>Paludibacteraceae</taxon>
        <taxon>Paludibacter</taxon>
    </lineage>
</organism>
<sequence>MLQIDDTIISLDLFDQCFCCDLKACKGICCVEGEEGAPVELDEIAQIEEILPLIWDQLTPDAQEVINEQGVAYIDREGDMAISIVHGAECVFATKGEDGIWSCLLEQLYNAGKTTFRKPISCHLYPIRTKKFPTFQAVNYHKWHICKDAVVDGRKKNLLLYQYLKEPLIRKFGKQWYDQLVVAAEHIVKQ</sequence>
<dbReference type="InterPro" id="IPR021458">
    <property type="entry name" value="Rv0495c"/>
</dbReference>
<proteinExistence type="inferred from homology"/>
<dbReference type="Pfam" id="PF11307">
    <property type="entry name" value="DUF3109"/>
    <property type="match status" value="1"/>
</dbReference>
<reference evidence="3" key="2">
    <citation type="journal article" date="2017" name="Genome Announc.">
        <title>Draft genome sequence of Paludibacter jiangxiensis NM7(T), a propionate-producing fermentative bacterium.</title>
        <authorList>
            <person name="Qiu Y.-L."/>
            <person name="Tourlousse D.M."/>
            <person name="Matsuura N."/>
            <person name="Ohashi A."/>
            <person name="Sekiguchi Y."/>
        </authorList>
    </citation>
    <scope>NUCLEOTIDE SEQUENCE [LARGE SCALE GENOMIC DNA]</scope>
    <source>
        <strain evidence="3">NM7</strain>
    </source>
</reference>
<dbReference type="STRING" id="681398.PJIAN_4411"/>
<evidence type="ECO:0008006" key="4">
    <source>
        <dbReference type="Google" id="ProtNLM"/>
    </source>
</evidence>
<accession>A0A171AK71</accession>
<dbReference type="Proteomes" id="UP000076586">
    <property type="component" value="Unassembled WGS sequence"/>
</dbReference>
<keyword evidence="3" id="KW-1185">Reference proteome</keyword>
<evidence type="ECO:0000313" key="3">
    <source>
        <dbReference type="Proteomes" id="UP000076586"/>
    </source>
</evidence>
<dbReference type="EMBL" id="BDCR01000004">
    <property type="protein sequence ID" value="GAT63869.1"/>
    <property type="molecule type" value="Genomic_DNA"/>
</dbReference>
<gene>
    <name evidence="2" type="ORF">PJIAN_4411</name>
</gene>
<comment type="caution">
    <text evidence="2">The sequence shown here is derived from an EMBL/GenBank/DDBJ whole genome shotgun (WGS) entry which is preliminary data.</text>
</comment>
<protein>
    <recommendedName>
        <fullName evidence="4">DUF3109 family protein</fullName>
    </recommendedName>
</protein>
<comment type="similarity">
    <text evidence="1">Belongs to the Rv0495c family.</text>
</comment>